<dbReference type="FunFam" id="1.10.150.20:FF:000030">
    <property type="entry name" value="Flap endonuclease GEN-like 1"/>
    <property type="match status" value="1"/>
</dbReference>
<dbReference type="InterPro" id="IPR029060">
    <property type="entry name" value="PIN-like_dom_sf"/>
</dbReference>
<keyword evidence="4" id="KW-0540">Nuclease</keyword>
<dbReference type="VEuPathDB" id="VectorBase:BGLB001700"/>
<feature type="compositionally biased region" description="Polar residues" evidence="13">
    <location>
        <begin position="1044"/>
        <end position="1056"/>
    </location>
</feature>
<feature type="compositionally biased region" description="Polar residues" evidence="13">
    <location>
        <begin position="1133"/>
        <end position="1142"/>
    </location>
</feature>
<evidence type="ECO:0000256" key="8">
    <source>
        <dbReference type="ARBA" id="ARBA00022801"/>
    </source>
</evidence>
<dbReference type="Gene3D" id="1.10.150.20">
    <property type="entry name" value="5' to 3' exonuclease, C-terminal subdomain"/>
    <property type="match status" value="1"/>
</dbReference>
<feature type="compositionally biased region" description="Basic and acidic residues" evidence="13">
    <location>
        <begin position="1234"/>
        <end position="1249"/>
    </location>
</feature>
<dbReference type="SUPFAM" id="SSF47807">
    <property type="entry name" value="5' to 3' exonuclease, C-terminal subdomain"/>
    <property type="match status" value="1"/>
</dbReference>
<keyword evidence="9" id="KW-0460">Magnesium</keyword>
<keyword evidence="5" id="KW-0479">Metal-binding</keyword>
<dbReference type="PROSITE" id="PS00841">
    <property type="entry name" value="XPG_1"/>
    <property type="match status" value="1"/>
</dbReference>
<reference evidence="16" key="1">
    <citation type="submission" date="2020-05" db="UniProtKB">
        <authorList>
            <consortium name="EnsemblMetazoa"/>
        </authorList>
    </citation>
    <scope>IDENTIFICATION</scope>
    <source>
        <strain evidence="16">BB02</strain>
    </source>
</reference>
<feature type="region of interest" description="Disordered" evidence="13">
    <location>
        <begin position="1471"/>
        <end position="1490"/>
    </location>
</feature>
<gene>
    <name evidence="16" type="primary">106055751</name>
</gene>
<evidence type="ECO:0000256" key="9">
    <source>
        <dbReference type="ARBA" id="ARBA00022842"/>
    </source>
</evidence>
<feature type="region of interest" description="Disordered" evidence="13">
    <location>
        <begin position="331"/>
        <end position="357"/>
    </location>
</feature>
<dbReference type="CDD" id="cd09868">
    <property type="entry name" value="PIN_XPG_RAD2"/>
    <property type="match status" value="2"/>
</dbReference>
<dbReference type="PRINTS" id="PR00066">
    <property type="entry name" value="XRODRMPGMNTG"/>
</dbReference>
<dbReference type="VEuPathDB" id="VectorBase:BGLAX_045708"/>
<evidence type="ECO:0000256" key="3">
    <source>
        <dbReference type="ARBA" id="ARBA00005283"/>
    </source>
</evidence>
<dbReference type="InterPro" id="IPR006086">
    <property type="entry name" value="XPG-I_dom"/>
</dbReference>
<evidence type="ECO:0000259" key="15">
    <source>
        <dbReference type="SMART" id="SM00485"/>
    </source>
</evidence>
<dbReference type="GO" id="GO:0006289">
    <property type="term" value="P:nucleotide-excision repair"/>
    <property type="evidence" value="ECO:0007669"/>
    <property type="project" value="InterPro"/>
</dbReference>
<feature type="domain" description="XPG N-terminal" evidence="15">
    <location>
        <begin position="1"/>
        <end position="98"/>
    </location>
</feature>
<organism evidence="16 17">
    <name type="scientific">Biomphalaria glabrata</name>
    <name type="common">Bloodfluke planorb</name>
    <name type="synonym">Freshwater snail</name>
    <dbReference type="NCBI Taxonomy" id="6526"/>
    <lineage>
        <taxon>Eukaryota</taxon>
        <taxon>Metazoa</taxon>
        <taxon>Spiralia</taxon>
        <taxon>Lophotrochozoa</taxon>
        <taxon>Mollusca</taxon>
        <taxon>Gastropoda</taxon>
        <taxon>Heterobranchia</taxon>
        <taxon>Euthyneura</taxon>
        <taxon>Panpulmonata</taxon>
        <taxon>Hygrophila</taxon>
        <taxon>Lymnaeoidea</taxon>
        <taxon>Planorbidae</taxon>
        <taxon>Biomphalaria</taxon>
    </lineage>
</organism>
<evidence type="ECO:0000256" key="11">
    <source>
        <dbReference type="ARBA" id="ARBA00023242"/>
    </source>
</evidence>
<feature type="compositionally biased region" description="Basic residues" evidence="13">
    <location>
        <begin position="1103"/>
        <end position="1118"/>
    </location>
</feature>
<dbReference type="Proteomes" id="UP000076420">
    <property type="component" value="Unassembled WGS sequence"/>
</dbReference>
<sequence length="1629" mass="181744">MGVHGLWQLLHAAGQPVSLESLEGKVLAVDVSIWLHQTMKGMRDKDGNPLPNAHLQGLFSRVCKLLFYSIKPVFVFDGGVPLLKKQTMAARRERKAEAVRESNDIAHKLLRNLVQSNAVKQALSVSGKPPRPVPGVQRRNQEKDIFELAPLPETEEIGLSLNAEEWERDFEQQEKWIKEGLASLSEAHPESEEFKSLPMEIQHEILHEWKERNKYHSLSSLNKMPEDSDSFSSYQLKKLMKQSKLSSRIEEVRKEMSSKTATDLTYSLGDDYYGDEVESRRIVSEDAAHYVLIKGLTKRKQEEEAEKYELQSRVKLEKVEEEEQVKAVVDSCKTSKTSPPVNYDEPELMSTSSDSDSGIETFVNQRKNWSVGKKRKARSQDQQIKKGKILTLNSLRSTLKEHSTTDDNINRSLQELKNEDSSSEGEFIEVTINPNAIVEEDDLFPASIFQLSNPPNDGEKDACNVDENIFTPASSFAADTSIERKKADQCGDEMDPGITNVGLTKDVPGYNEDIIAKRKSILDDIRNELARKKESVDATCGDLDANVDEDTVIAVTKINANEVVADLDYSTSGGFLHEESSEEENAGISSNINNVGNAVYDANSTSKFDVMRSPEHAPTYSPKISKNPADISISKSSDSDDDLKLAIELSLQTAKQEKKSAVEDKVPSSNVSEEESSDDDTSVAINNEQETPMEDTYNQNSDSTPPISFTTPISPTKKMTTESVSPSKTLIRPQPEDFDEADIRGDSFHNLNEEDLMDINSYLASERETLVSEQGKQKRFATSVTDQINQEAQELLKLFGIPYIVSPMEAEAQCAFLDITGQTHGTITDDSDIWLFGGRKMYKNFFNQSKYVEMYSLDNIRNHFGLSREQLINIALLCGSDYTEGLQGVGPVRALEIMAEFPGDGIEGLLLFRKWWDKAKKKMTASSESKLRARLKDLKLVPGFPSEAVVNAYLNPEVDESREKFTWRLPELDLLREFAKIKFGWNREKTDQSLLPMMKQLNQKEHQKRISSYFQPESFIKTSKIKSERLKKALDLVNNPLLENGSSSESDASQNGEVVEKKRRTEYEGQGKTLEVKSMKKSANLSECTADKSGNKTLQAKTKGSKKAGQKTKPTNKNKSKETKTTRSKKLTQESNLQIPETSLSVESACDIADDFMTNMAQKVLEANKELTKEIKPKTLAVECVQDVNSGPPKHKMLVSLDRIKPHRGRGGVGFSKRAKVKTGVVNLSESSSESEKDDTSKLTESEVKTKKRNFKGNNLNVSPSSKKTNNLSANKVNKIVPTSGKVPSLNQRQNLLKSFSTTKDGAEKETLPSSNDRSSSISSRPAALAGSLLNVDTPEGDIRSADVSIINKQNLPETLAFLNQRSKEEKLILQQLKGGHSLNSVERRLEADDKRPKFSSHLSAAPLKPNPQKTSFEDILGGMDNIAKTDVQKRSNRKVSETGTNLRGNDLKNKRTENDDNYSADCVVNKTESTSSASKKLSKNVGFGSSDESFDMDTSLDLLSAMPSERSFKTKKALRFDQPIGGSDEEDTGTKTAGKKNKFRQQMKHLNDSRSIRGHGVLPYSGKNDQVRGRSFAGKGKGRGKNRQKMSPYNTIEDEIRFEEKVRESFGYEALTEADLGSDFSDCD</sequence>
<dbReference type="InterPro" id="IPR008918">
    <property type="entry name" value="HhH2"/>
</dbReference>
<dbReference type="GO" id="GO:0003697">
    <property type="term" value="F:single-stranded DNA binding"/>
    <property type="evidence" value="ECO:0007669"/>
    <property type="project" value="InterPro"/>
</dbReference>
<feature type="compositionally biased region" description="Polar residues" evidence="13">
    <location>
        <begin position="717"/>
        <end position="728"/>
    </location>
</feature>
<dbReference type="InterPro" id="IPR006085">
    <property type="entry name" value="XPG_DNA_repair_N"/>
</dbReference>
<feature type="region of interest" description="Disordered" evidence="13">
    <location>
        <begin position="1223"/>
        <end position="1274"/>
    </location>
</feature>
<dbReference type="EnsemblMetazoa" id="BGLB001700-RB">
    <property type="protein sequence ID" value="BGLB001700-PB"/>
    <property type="gene ID" value="BGLB001700"/>
</dbReference>
<feature type="compositionally biased region" description="Low complexity" evidence="13">
    <location>
        <begin position="701"/>
        <end position="716"/>
    </location>
</feature>
<feature type="region of interest" description="Disordered" evidence="13">
    <location>
        <begin position="654"/>
        <end position="733"/>
    </location>
</feature>
<dbReference type="Pfam" id="PF00867">
    <property type="entry name" value="XPG_I"/>
    <property type="match status" value="1"/>
</dbReference>
<dbReference type="SMART" id="SM00485">
    <property type="entry name" value="XPGN"/>
    <property type="match status" value="1"/>
</dbReference>
<dbReference type="Gene3D" id="3.40.50.1010">
    <property type="entry name" value="5'-nuclease"/>
    <property type="match status" value="2"/>
</dbReference>
<keyword evidence="7" id="KW-0227">DNA damage</keyword>
<dbReference type="GO" id="GO:0008821">
    <property type="term" value="F:crossover junction DNA endonuclease activity"/>
    <property type="evidence" value="ECO:0007669"/>
    <property type="project" value="UniProtKB-ARBA"/>
</dbReference>
<feature type="region of interest" description="Disordered" evidence="13">
    <location>
        <begin position="1557"/>
        <end position="1597"/>
    </location>
</feature>
<feature type="domain" description="XPG-I" evidence="14">
    <location>
        <begin position="797"/>
        <end position="866"/>
    </location>
</feature>
<evidence type="ECO:0008006" key="18">
    <source>
        <dbReference type="Google" id="ProtNLM"/>
    </source>
</evidence>
<dbReference type="PRINTS" id="PR00853">
    <property type="entry name" value="XPGRADSUPER"/>
</dbReference>
<keyword evidence="11" id="KW-0539">Nucleus</keyword>
<dbReference type="Pfam" id="PF00752">
    <property type="entry name" value="XPG_N"/>
    <property type="match status" value="1"/>
</dbReference>
<dbReference type="PANTHER" id="PTHR16171:SF7">
    <property type="entry name" value="DNA REPAIR PROTEIN RAD2"/>
    <property type="match status" value="1"/>
</dbReference>
<comment type="cofactor">
    <cofactor evidence="1">
        <name>Mg(2+)</name>
        <dbReference type="ChEBI" id="CHEBI:18420"/>
    </cofactor>
</comment>
<feature type="region of interest" description="Disordered" evidence="13">
    <location>
        <begin position="612"/>
        <end position="639"/>
    </location>
</feature>
<feature type="region of interest" description="Disordered" evidence="13">
    <location>
        <begin position="1300"/>
        <end position="1325"/>
    </location>
</feature>
<dbReference type="SMART" id="SM00279">
    <property type="entry name" value="HhH2"/>
    <property type="match status" value="1"/>
</dbReference>
<evidence type="ECO:0000256" key="5">
    <source>
        <dbReference type="ARBA" id="ARBA00022723"/>
    </source>
</evidence>
<dbReference type="InterPro" id="IPR019974">
    <property type="entry name" value="XPG_CS"/>
</dbReference>
<dbReference type="GO" id="GO:0017108">
    <property type="term" value="F:5'-flap endonuclease activity"/>
    <property type="evidence" value="ECO:0007669"/>
    <property type="project" value="UniProtKB-ARBA"/>
</dbReference>
<evidence type="ECO:0000256" key="4">
    <source>
        <dbReference type="ARBA" id="ARBA00022722"/>
    </source>
</evidence>
<feature type="region of interest" description="Disordered" evidence="13">
    <location>
        <begin position="1041"/>
        <end position="1142"/>
    </location>
</feature>
<feature type="region of interest" description="Disordered" evidence="13">
    <location>
        <begin position="1394"/>
        <end position="1413"/>
    </location>
</feature>
<feature type="compositionally biased region" description="Polar residues" evidence="13">
    <location>
        <begin position="1471"/>
        <end position="1480"/>
    </location>
</feature>
<keyword evidence="8" id="KW-0378">Hydrolase</keyword>
<dbReference type="CDD" id="cd09904">
    <property type="entry name" value="H3TH_XPG"/>
    <property type="match status" value="1"/>
</dbReference>
<comment type="subcellular location">
    <subcellularLocation>
        <location evidence="2">Nucleus</location>
    </subcellularLocation>
</comment>
<evidence type="ECO:0000256" key="1">
    <source>
        <dbReference type="ARBA" id="ARBA00001946"/>
    </source>
</evidence>
<evidence type="ECO:0000256" key="13">
    <source>
        <dbReference type="SAM" id="MobiDB-lite"/>
    </source>
</evidence>
<evidence type="ECO:0000256" key="6">
    <source>
        <dbReference type="ARBA" id="ARBA00022759"/>
    </source>
</evidence>
<dbReference type="InterPro" id="IPR006084">
    <property type="entry name" value="XPG/Rad2"/>
</dbReference>
<dbReference type="GO" id="GO:0046872">
    <property type="term" value="F:metal ion binding"/>
    <property type="evidence" value="ECO:0007669"/>
    <property type="project" value="UniProtKB-KW"/>
</dbReference>
<dbReference type="InterPro" id="IPR036279">
    <property type="entry name" value="5-3_exonuclease_C_sf"/>
</dbReference>
<feature type="compositionally biased region" description="Acidic residues" evidence="13">
    <location>
        <begin position="672"/>
        <end position="681"/>
    </location>
</feature>
<evidence type="ECO:0000313" key="17">
    <source>
        <dbReference type="Proteomes" id="UP000076420"/>
    </source>
</evidence>
<comment type="similarity">
    <text evidence="3">Belongs to the XPG/RAD2 endonuclease family. XPG subfamily.</text>
</comment>
<dbReference type="STRING" id="6526.A0A2C9JF83"/>
<protein>
    <recommendedName>
        <fullName evidence="18">DNA repair protein complementing XP-G cells homolog</fullName>
    </recommendedName>
</protein>
<evidence type="ECO:0000259" key="14">
    <source>
        <dbReference type="SMART" id="SM00484"/>
    </source>
</evidence>
<evidence type="ECO:0000256" key="12">
    <source>
        <dbReference type="ARBA" id="ARBA00038112"/>
    </source>
</evidence>
<feature type="compositionally biased region" description="Basic and acidic residues" evidence="13">
    <location>
        <begin position="655"/>
        <end position="666"/>
    </location>
</feature>
<feature type="compositionally biased region" description="Polar residues" evidence="13">
    <location>
        <begin position="684"/>
        <end position="700"/>
    </location>
</feature>
<proteinExistence type="inferred from homology"/>
<dbReference type="PANTHER" id="PTHR16171">
    <property type="entry name" value="DNA REPAIR PROTEIN COMPLEMENTING XP-G CELLS-RELATED"/>
    <property type="match status" value="1"/>
</dbReference>
<dbReference type="GO" id="GO:0005634">
    <property type="term" value="C:nucleus"/>
    <property type="evidence" value="ECO:0007669"/>
    <property type="project" value="UniProtKB-SubCell"/>
</dbReference>
<evidence type="ECO:0000313" key="16">
    <source>
        <dbReference type="EnsemblMetazoa" id="BGLB001700-PB"/>
    </source>
</evidence>
<keyword evidence="6" id="KW-0255">Endonuclease</keyword>
<feature type="compositionally biased region" description="Basic and acidic residues" evidence="13">
    <location>
        <begin position="1058"/>
        <end position="1078"/>
    </location>
</feature>
<feature type="compositionally biased region" description="Basic and acidic residues" evidence="13">
    <location>
        <begin position="1450"/>
        <end position="1459"/>
    </location>
</feature>
<feature type="compositionally biased region" description="Polar residues" evidence="13">
    <location>
        <begin position="1256"/>
        <end position="1274"/>
    </location>
</feature>
<comment type="similarity">
    <text evidence="12">Belongs to the XPG/RAD2 endonuclease family. GEN subfamily.</text>
</comment>
<dbReference type="GO" id="GO:0000400">
    <property type="term" value="F:four-way junction DNA binding"/>
    <property type="evidence" value="ECO:0007669"/>
    <property type="project" value="UniProtKB-ARBA"/>
</dbReference>
<name>A0A2C9JF83_BIOGL</name>
<feature type="compositionally biased region" description="Low complexity" evidence="13">
    <location>
        <begin position="1314"/>
        <end position="1324"/>
    </location>
</feature>
<evidence type="ECO:0000256" key="7">
    <source>
        <dbReference type="ARBA" id="ARBA00022763"/>
    </source>
</evidence>
<dbReference type="OrthoDB" id="2959108at2759"/>
<keyword evidence="10" id="KW-0234">DNA repair</keyword>
<dbReference type="InterPro" id="IPR001044">
    <property type="entry name" value="XPG/Rad2_eukaryotes"/>
</dbReference>
<feature type="region of interest" description="Disordered" evidence="13">
    <location>
        <begin position="1430"/>
        <end position="1461"/>
    </location>
</feature>
<accession>A0A2C9JF83</accession>
<dbReference type="SUPFAM" id="SSF88723">
    <property type="entry name" value="PIN domain-like"/>
    <property type="match status" value="1"/>
</dbReference>
<evidence type="ECO:0000256" key="10">
    <source>
        <dbReference type="ARBA" id="ARBA00023204"/>
    </source>
</evidence>
<dbReference type="SMART" id="SM00484">
    <property type="entry name" value="XPGI"/>
    <property type="match status" value="1"/>
</dbReference>
<dbReference type="KEGG" id="bgt:106055751"/>
<evidence type="ECO:0000256" key="2">
    <source>
        <dbReference type="ARBA" id="ARBA00004123"/>
    </source>
</evidence>